<evidence type="ECO:0000313" key="6">
    <source>
        <dbReference type="Proteomes" id="UP000644441"/>
    </source>
</evidence>
<dbReference type="Pfam" id="PF01553">
    <property type="entry name" value="Acyltransferase"/>
    <property type="match status" value="1"/>
</dbReference>
<comment type="caution">
    <text evidence="5">The sequence shown here is derived from an EMBL/GenBank/DDBJ whole genome shotgun (WGS) entry which is preliminary data.</text>
</comment>
<keyword evidence="3 5" id="KW-0012">Acyltransferase</keyword>
<evidence type="ECO:0000313" key="5">
    <source>
        <dbReference type="EMBL" id="MBF5054576.1"/>
    </source>
</evidence>
<reference evidence="5 6" key="1">
    <citation type="submission" date="2012-09" db="EMBL/GenBank/DDBJ databases">
        <title>Genome Sequence of alkane-degrading Bacterium Alcanivorax venustensis ISO4.</title>
        <authorList>
            <person name="Lai Q."/>
            <person name="Shao Z."/>
        </authorList>
    </citation>
    <scope>NUCLEOTIDE SEQUENCE [LARGE SCALE GENOMIC DNA]</scope>
    <source>
        <strain evidence="5 6">ISO4</strain>
    </source>
</reference>
<dbReference type="Proteomes" id="UP000644441">
    <property type="component" value="Unassembled WGS sequence"/>
</dbReference>
<name>A0ABS0AM43_9GAMM</name>
<evidence type="ECO:0000256" key="3">
    <source>
        <dbReference type="ARBA" id="ARBA00023315"/>
    </source>
</evidence>
<protein>
    <submittedName>
        <fullName evidence="5">Acyltransferase</fullName>
    </submittedName>
</protein>
<organism evidence="5 6">
    <name type="scientific">Alloalcanivorax venustensis ISO4</name>
    <dbReference type="NCBI Taxonomy" id="1177184"/>
    <lineage>
        <taxon>Bacteria</taxon>
        <taxon>Pseudomonadati</taxon>
        <taxon>Pseudomonadota</taxon>
        <taxon>Gammaproteobacteria</taxon>
        <taxon>Oceanospirillales</taxon>
        <taxon>Alcanivoracaceae</taxon>
        <taxon>Alloalcanivorax</taxon>
    </lineage>
</organism>
<gene>
    <name evidence="5" type="ORF">ISO4_03178</name>
</gene>
<keyword evidence="2" id="KW-0808">Transferase</keyword>
<dbReference type="PANTHER" id="PTHR10434">
    <property type="entry name" value="1-ACYL-SN-GLYCEROL-3-PHOSPHATE ACYLTRANSFERASE"/>
    <property type="match status" value="1"/>
</dbReference>
<proteinExistence type="predicted"/>
<feature type="domain" description="Phospholipid/glycerol acyltransferase" evidence="4">
    <location>
        <begin position="51"/>
        <end position="163"/>
    </location>
</feature>
<accession>A0ABS0AM43</accession>
<dbReference type="RefSeq" id="WP_194856892.1">
    <property type="nucleotide sequence ID" value="NZ_ARXR01000054.1"/>
</dbReference>
<dbReference type="PANTHER" id="PTHR10434:SF9">
    <property type="entry name" value="PHOSPHOLIPID_GLYCEROL ACYLTRANSFERASE DOMAIN-CONTAINING PROTEIN"/>
    <property type="match status" value="1"/>
</dbReference>
<dbReference type="SMART" id="SM00563">
    <property type="entry name" value="PlsC"/>
    <property type="match status" value="1"/>
</dbReference>
<dbReference type="InterPro" id="IPR002123">
    <property type="entry name" value="Plipid/glycerol_acylTrfase"/>
</dbReference>
<sequence length="210" mass="23259">MSTDLRPLTPDAIGASVPRRGHWLVAALGRAVLRLIGWKVVGELPNVPRAVMIAAPHTSNYDGLVGVSAIQGLRLDIRFMAKHTLFRGPAGWLLRALGGIPVDRARSRGLVEDTKNLMTGGQPFWLGITPEGTRTGAEQWKTGFHRIAVDLELPIIVVTFCYRRKQARILDAFWPSGDQQTDMDAIYAMLDDVQPAHPERLSGPLRRLRQ</sequence>
<dbReference type="GO" id="GO:0016746">
    <property type="term" value="F:acyltransferase activity"/>
    <property type="evidence" value="ECO:0007669"/>
    <property type="project" value="UniProtKB-KW"/>
</dbReference>
<evidence type="ECO:0000256" key="1">
    <source>
        <dbReference type="ARBA" id="ARBA00005189"/>
    </source>
</evidence>
<dbReference type="EMBL" id="ARXR01000054">
    <property type="protein sequence ID" value="MBF5054576.1"/>
    <property type="molecule type" value="Genomic_DNA"/>
</dbReference>
<keyword evidence="6" id="KW-1185">Reference proteome</keyword>
<evidence type="ECO:0000256" key="2">
    <source>
        <dbReference type="ARBA" id="ARBA00022679"/>
    </source>
</evidence>
<dbReference type="SUPFAM" id="SSF69593">
    <property type="entry name" value="Glycerol-3-phosphate (1)-acyltransferase"/>
    <property type="match status" value="1"/>
</dbReference>
<comment type="pathway">
    <text evidence="1">Lipid metabolism.</text>
</comment>
<evidence type="ECO:0000259" key="4">
    <source>
        <dbReference type="SMART" id="SM00563"/>
    </source>
</evidence>